<accession>A0AB34FKK3</accession>
<organism evidence="2 3">
    <name type="scientific">Purpureocillium lavendulum</name>
    <dbReference type="NCBI Taxonomy" id="1247861"/>
    <lineage>
        <taxon>Eukaryota</taxon>
        <taxon>Fungi</taxon>
        <taxon>Dikarya</taxon>
        <taxon>Ascomycota</taxon>
        <taxon>Pezizomycotina</taxon>
        <taxon>Sordariomycetes</taxon>
        <taxon>Hypocreomycetidae</taxon>
        <taxon>Hypocreales</taxon>
        <taxon>Ophiocordycipitaceae</taxon>
        <taxon>Purpureocillium</taxon>
    </lineage>
</organism>
<keyword evidence="3" id="KW-1185">Reference proteome</keyword>
<protein>
    <submittedName>
        <fullName evidence="2">CVNH domain-containing protein</fullName>
    </submittedName>
</protein>
<gene>
    <name evidence="2" type="ORF">O9K51_07343</name>
</gene>
<evidence type="ECO:0000313" key="2">
    <source>
        <dbReference type="EMBL" id="KAJ6439458.1"/>
    </source>
</evidence>
<dbReference type="EMBL" id="JAQHRD010000006">
    <property type="protein sequence ID" value="KAJ6439458.1"/>
    <property type="molecule type" value="Genomic_DNA"/>
</dbReference>
<dbReference type="AlphaFoldDB" id="A0AB34FKK3"/>
<dbReference type="SUPFAM" id="SSF51322">
    <property type="entry name" value="Cyanovirin-N"/>
    <property type="match status" value="1"/>
</dbReference>
<reference evidence="2" key="1">
    <citation type="submission" date="2023-01" db="EMBL/GenBank/DDBJ databases">
        <title>The growth and conidiation of Purpureocillium lavendulum are regulated by nitrogen source and histone H3K14 acetylation.</title>
        <authorList>
            <person name="Tang P."/>
            <person name="Han J."/>
            <person name="Zhang C."/>
            <person name="Tang P."/>
            <person name="Qi F."/>
            <person name="Zhang K."/>
            <person name="Liang L."/>
        </authorList>
    </citation>
    <scope>NUCLEOTIDE SEQUENCE</scope>
    <source>
        <strain evidence="2">YMF1.00683</strain>
    </source>
</reference>
<proteinExistence type="predicted"/>
<sequence length="120" mass="12727">MSPFVLLFVTAFGMLAMAIAQLTSQCQFVRFSPGFEADDPISYTARCAKVPGGPFEICSELRLGHCFVNDDGHLGAPVSDDTASFTKSCPSCNVDSAGTAMFCICEALNTSYGYTSIDLG</sequence>
<keyword evidence="1" id="KW-0732">Signal</keyword>
<name>A0AB34FKK3_9HYPO</name>
<dbReference type="InterPro" id="IPR036673">
    <property type="entry name" value="Cyanovirin-N_sf"/>
</dbReference>
<dbReference type="Proteomes" id="UP001163105">
    <property type="component" value="Unassembled WGS sequence"/>
</dbReference>
<evidence type="ECO:0000313" key="3">
    <source>
        <dbReference type="Proteomes" id="UP001163105"/>
    </source>
</evidence>
<dbReference type="Gene3D" id="2.30.60.10">
    <property type="entry name" value="Cyanovirin-N"/>
    <property type="match status" value="1"/>
</dbReference>
<feature type="chain" id="PRO_5044296130" evidence="1">
    <location>
        <begin position="21"/>
        <end position="120"/>
    </location>
</feature>
<feature type="signal peptide" evidence="1">
    <location>
        <begin position="1"/>
        <end position="20"/>
    </location>
</feature>
<comment type="caution">
    <text evidence="2">The sequence shown here is derived from an EMBL/GenBank/DDBJ whole genome shotgun (WGS) entry which is preliminary data.</text>
</comment>
<evidence type="ECO:0000256" key="1">
    <source>
        <dbReference type="SAM" id="SignalP"/>
    </source>
</evidence>